<keyword evidence="2" id="KW-0813">Transport</keyword>
<evidence type="ECO:0000256" key="3">
    <source>
        <dbReference type="ARBA" id="ARBA00022475"/>
    </source>
</evidence>
<dbReference type="GO" id="GO:0055085">
    <property type="term" value="P:transmembrane transport"/>
    <property type="evidence" value="ECO:0007669"/>
    <property type="project" value="InterPro"/>
</dbReference>
<evidence type="ECO:0000256" key="7">
    <source>
        <dbReference type="ARBA" id="ARBA00023288"/>
    </source>
</evidence>
<evidence type="ECO:0000256" key="8">
    <source>
        <dbReference type="SAM" id="SignalP"/>
    </source>
</evidence>
<dbReference type="EMBL" id="UGSC01000001">
    <property type="protein sequence ID" value="SUA72153.1"/>
    <property type="molecule type" value="Genomic_DNA"/>
</dbReference>
<name>A0A378Y5X9_PAEPO</name>
<evidence type="ECO:0000256" key="4">
    <source>
        <dbReference type="ARBA" id="ARBA00022729"/>
    </source>
</evidence>
<dbReference type="GeneID" id="93348411"/>
<accession>A0A378Y5X9</accession>
<evidence type="ECO:0000313" key="9">
    <source>
        <dbReference type="EMBL" id="SUA72153.1"/>
    </source>
</evidence>
<evidence type="ECO:0000256" key="2">
    <source>
        <dbReference type="ARBA" id="ARBA00022448"/>
    </source>
</evidence>
<keyword evidence="5" id="KW-0472">Membrane</keyword>
<dbReference type="SUPFAM" id="SSF53850">
    <property type="entry name" value="Periplasmic binding protein-like II"/>
    <property type="match status" value="1"/>
</dbReference>
<dbReference type="PANTHER" id="PTHR43649">
    <property type="entry name" value="ARABINOSE-BINDING PROTEIN-RELATED"/>
    <property type="match status" value="1"/>
</dbReference>
<dbReference type="Pfam" id="PF01547">
    <property type="entry name" value="SBP_bac_1"/>
    <property type="match status" value="1"/>
</dbReference>
<dbReference type="InterPro" id="IPR006061">
    <property type="entry name" value="SBP_1_CS"/>
</dbReference>
<evidence type="ECO:0000256" key="6">
    <source>
        <dbReference type="ARBA" id="ARBA00023139"/>
    </source>
</evidence>
<dbReference type="Proteomes" id="UP000254400">
    <property type="component" value="Unassembled WGS sequence"/>
</dbReference>
<reference evidence="9 10" key="1">
    <citation type="submission" date="2018-06" db="EMBL/GenBank/DDBJ databases">
        <authorList>
            <consortium name="Pathogen Informatics"/>
            <person name="Doyle S."/>
        </authorList>
    </citation>
    <scope>NUCLEOTIDE SEQUENCE [LARGE SCALE GENOMIC DNA]</scope>
    <source>
        <strain evidence="9 10">NCTC10343</strain>
    </source>
</reference>
<dbReference type="PROSITE" id="PS51257">
    <property type="entry name" value="PROKAR_LIPOPROTEIN"/>
    <property type="match status" value="1"/>
</dbReference>
<comment type="similarity">
    <text evidence="1">Belongs to the bacterial solute-binding protein 1 family.</text>
</comment>
<keyword evidence="6" id="KW-0564">Palmitate</keyword>
<feature type="chain" id="PRO_5038863570" evidence="8">
    <location>
        <begin position="21"/>
        <end position="421"/>
    </location>
</feature>
<gene>
    <name evidence="9" type="primary">malE_2</name>
    <name evidence="9" type="ORF">NCTC10343_05106</name>
</gene>
<keyword evidence="4 8" id="KW-0732">Signal</keyword>
<keyword evidence="3" id="KW-1003">Cell membrane</keyword>
<dbReference type="RefSeq" id="WP_019688819.1">
    <property type="nucleotide sequence ID" value="NZ_CP036496.1"/>
</dbReference>
<keyword evidence="7" id="KW-0449">Lipoprotein</keyword>
<evidence type="ECO:0000313" key="10">
    <source>
        <dbReference type="Proteomes" id="UP000254400"/>
    </source>
</evidence>
<sequence length="421" mass="47223">MKKTVLLVISLMLLLTCMLAGCGNTKAQQSGTKTIHIYQFKVEISEPLNKLKAEYERTHPGIKLDIQSVGGGTDYGASLKAKFASGDQPDIFTNEGYQDRDTWFEYLEDLSDQPWVKDLDDFARKPMTVNGKIYGQPMNLEGFGFVYNKDLFKKAGITKLPQTLDELEEAAKRLKAAGIIPFANGYAEWWVLGNHFINIPFARQPNPESYVADLNQGTARIPGNPVFHQWVKLLDLTLKYGNPNPLTTDYNTQVTLFSTGKAAMMHQGNWTQPQIDGINPNLNLGILPTPIDNNSSTGDKLAVGVASNWVVNKNSPVKQEAKEFLNWLVTSETGKHYITKEFKFVPAFKSIMSSDETTGDLGAEISRHVKEGKIWSWNFQRFSKGLNQDLSSSMQAYIAGVITKDEMLQQFQGAWDNLKYR</sequence>
<feature type="signal peptide" evidence="8">
    <location>
        <begin position="1"/>
        <end position="20"/>
    </location>
</feature>
<dbReference type="InterPro" id="IPR006059">
    <property type="entry name" value="SBP"/>
</dbReference>
<dbReference type="PROSITE" id="PS01037">
    <property type="entry name" value="SBP_BACTERIAL_1"/>
    <property type="match status" value="1"/>
</dbReference>
<dbReference type="AlphaFoldDB" id="A0A378Y5X9"/>
<evidence type="ECO:0000256" key="1">
    <source>
        <dbReference type="ARBA" id="ARBA00008520"/>
    </source>
</evidence>
<proteinExistence type="inferred from homology"/>
<dbReference type="PANTHER" id="PTHR43649:SF33">
    <property type="entry name" value="POLYGALACTURONAN_RHAMNOGALACTURONAN-BINDING PROTEIN YTCQ"/>
    <property type="match status" value="1"/>
</dbReference>
<protein>
    <submittedName>
        <fullName evidence="9">Sugar ABC transporter periplasmic protein</fullName>
    </submittedName>
</protein>
<organism evidence="9 10">
    <name type="scientific">Paenibacillus polymyxa</name>
    <name type="common">Bacillus polymyxa</name>
    <dbReference type="NCBI Taxonomy" id="1406"/>
    <lineage>
        <taxon>Bacteria</taxon>
        <taxon>Bacillati</taxon>
        <taxon>Bacillota</taxon>
        <taxon>Bacilli</taxon>
        <taxon>Bacillales</taxon>
        <taxon>Paenibacillaceae</taxon>
        <taxon>Paenibacillus</taxon>
    </lineage>
</organism>
<evidence type="ECO:0000256" key="5">
    <source>
        <dbReference type="ARBA" id="ARBA00023136"/>
    </source>
</evidence>
<dbReference type="InterPro" id="IPR050490">
    <property type="entry name" value="Bact_solute-bd_prot1"/>
</dbReference>
<dbReference type="Gene3D" id="3.40.190.10">
    <property type="entry name" value="Periplasmic binding protein-like II"/>
    <property type="match status" value="2"/>
</dbReference>